<dbReference type="InterPro" id="IPR019832">
    <property type="entry name" value="Mn/Fe_SOD_C"/>
</dbReference>
<organism evidence="7 8">
    <name type="scientific">Virgibacillus xinjiangensis</name>
    <dbReference type="NCBI Taxonomy" id="393090"/>
    <lineage>
        <taxon>Bacteria</taxon>
        <taxon>Bacillati</taxon>
        <taxon>Bacillota</taxon>
        <taxon>Bacilli</taxon>
        <taxon>Bacillales</taxon>
        <taxon>Bacillaceae</taxon>
        <taxon>Virgibacillus</taxon>
    </lineage>
</organism>
<dbReference type="InterPro" id="IPR036314">
    <property type="entry name" value="SOD_C_sf"/>
</dbReference>
<keyword evidence="4 7" id="KW-0560">Oxidoreductase</keyword>
<dbReference type="PRINTS" id="PR01703">
    <property type="entry name" value="MNSODISMTASE"/>
</dbReference>
<evidence type="ECO:0000259" key="5">
    <source>
        <dbReference type="Pfam" id="PF00081"/>
    </source>
</evidence>
<evidence type="ECO:0000256" key="2">
    <source>
        <dbReference type="ARBA" id="ARBA00012682"/>
    </source>
</evidence>
<dbReference type="Proteomes" id="UP001595279">
    <property type="component" value="Unassembled WGS sequence"/>
</dbReference>
<reference evidence="8" key="1">
    <citation type="journal article" date="2019" name="Int. J. Syst. Evol. Microbiol.">
        <title>The Global Catalogue of Microorganisms (GCM) 10K type strain sequencing project: providing services to taxonomists for standard genome sequencing and annotation.</title>
        <authorList>
            <consortium name="The Broad Institute Genomics Platform"/>
            <consortium name="The Broad Institute Genome Sequencing Center for Infectious Disease"/>
            <person name="Wu L."/>
            <person name="Ma J."/>
        </authorList>
    </citation>
    <scope>NUCLEOTIDE SEQUENCE [LARGE SCALE GENOMIC DNA]</scope>
    <source>
        <strain evidence="8">KCTC 13128</strain>
    </source>
</reference>
<sequence>MDEQLKTHLQELINWGEDTKESLSASSLSELEIQQWLDQVDLWQWKVNELLQDDRELTSSELNTINEEGKRIFKDIKKWKDMMANKEVPYGKHELPTLPYAYNALEPYISEEIMRLHHLVHHQSYVDELNKAENELYNKEPNDSMVKHWLREQAFHGSGHYLHSIFWKNMIPDGSGEPHGMIRRQIEKDFGSWPEFKSFFTKVASSVEGVGWAVLLWVPASGRLAVQSFEKHQLFQLADGIPLLVLDVWEHAYYLQYQTERKQYIENWWNIVNWQDVDERLMNARVTV</sequence>
<feature type="domain" description="Manganese/iron superoxide dismutase C-terminal" evidence="6">
    <location>
        <begin position="179"/>
        <end position="280"/>
    </location>
</feature>
<dbReference type="Gene3D" id="1.10.287.990">
    <property type="entry name" value="Fe,Mn superoxide dismutase (SOD) domain"/>
    <property type="match status" value="1"/>
</dbReference>
<evidence type="ECO:0000256" key="4">
    <source>
        <dbReference type="ARBA" id="ARBA00023002"/>
    </source>
</evidence>
<feature type="domain" description="Manganese/iron superoxide dismutase N-terminal" evidence="5">
    <location>
        <begin position="92"/>
        <end position="170"/>
    </location>
</feature>
<accession>A0ABV7CRM6</accession>
<dbReference type="RefSeq" id="WP_390267460.1">
    <property type="nucleotide sequence ID" value="NZ_JBHRSA010000004.1"/>
</dbReference>
<evidence type="ECO:0000256" key="3">
    <source>
        <dbReference type="ARBA" id="ARBA00022723"/>
    </source>
</evidence>
<evidence type="ECO:0000256" key="1">
    <source>
        <dbReference type="ARBA" id="ARBA00008714"/>
    </source>
</evidence>
<dbReference type="PANTHER" id="PTHR11404:SF6">
    <property type="entry name" value="SUPEROXIDE DISMUTASE [MN], MITOCHONDRIAL"/>
    <property type="match status" value="1"/>
</dbReference>
<dbReference type="EMBL" id="JBHRSA010000004">
    <property type="protein sequence ID" value="MFC3038967.1"/>
    <property type="molecule type" value="Genomic_DNA"/>
</dbReference>
<dbReference type="EC" id="1.15.1.1" evidence="2"/>
<dbReference type="SUPFAM" id="SSF46609">
    <property type="entry name" value="Fe,Mn superoxide dismutase (SOD), N-terminal domain"/>
    <property type="match status" value="1"/>
</dbReference>
<dbReference type="GO" id="GO:0004784">
    <property type="term" value="F:superoxide dismutase activity"/>
    <property type="evidence" value="ECO:0007669"/>
    <property type="project" value="UniProtKB-EC"/>
</dbReference>
<dbReference type="SUPFAM" id="SSF54719">
    <property type="entry name" value="Fe,Mn superoxide dismutase (SOD), C-terminal domain"/>
    <property type="match status" value="1"/>
</dbReference>
<proteinExistence type="inferred from homology"/>
<comment type="caution">
    <text evidence="7">The sequence shown here is derived from an EMBL/GenBank/DDBJ whole genome shotgun (WGS) entry which is preliminary data.</text>
</comment>
<name>A0ABV7CRM6_9BACI</name>
<evidence type="ECO:0000259" key="6">
    <source>
        <dbReference type="Pfam" id="PF02777"/>
    </source>
</evidence>
<comment type="similarity">
    <text evidence="1">Belongs to the iron/manganese superoxide dismutase family.</text>
</comment>
<dbReference type="PROSITE" id="PS00088">
    <property type="entry name" value="SOD_MN"/>
    <property type="match status" value="1"/>
</dbReference>
<dbReference type="InterPro" id="IPR050265">
    <property type="entry name" value="Fe/Mn_Superoxide_Dismutase"/>
</dbReference>
<keyword evidence="3" id="KW-0479">Metal-binding</keyword>
<evidence type="ECO:0000313" key="8">
    <source>
        <dbReference type="Proteomes" id="UP001595279"/>
    </source>
</evidence>
<protein>
    <recommendedName>
        <fullName evidence="2">superoxide dismutase</fullName>
        <ecNumber evidence="2">1.15.1.1</ecNumber>
    </recommendedName>
</protein>
<dbReference type="Pfam" id="PF00081">
    <property type="entry name" value="Sod_Fe_N"/>
    <property type="match status" value="1"/>
</dbReference>
<dbReference type="InterPro" id="IPR019831">
    <property type="entry name" value="Mn/Fe_SOD_N"/>
</dbReference>
<dbReference type="InterPro" id="IPR019833">
    <property type="entry name" value="Mn/Fe_SOD_BS"/>
</dbReference>
<evidence type="ECO:0000313" key="7">
    <source>
        <dbReference type="EMBL" id="MFC3038967.1"/>
    </source>
</evidence>
<dbReference type="Pfam" id="PF02777">
    <property type="entry name" value="Sod_Fe_C"/>
    <property type="match status" value="1"/>
</dbReference>
<keyword evidence="8" id="KW-1185">Reference proteome</keyword>
<dbReference type="InterPro" id="IPR036324">
    <property type="entry name" value="Mn/Fe_SOD_N_sf"/>
</dbReference>
<dbReference type="Gene3D" id="3.55.40.20">
    <property type="entry name" value="Iron/manganese superoxide dismutase, C-terminal domain"/>
    <property type="match status" value="1"/>
</dbReference>
<dbReference type="PANTHER" id="PTHR11404">
    <property type="entry name" value="SUPEROXIDE DISMUTASE 2"/>
    <property type="match status" value="1"/>
</dbReference>
<dbReference type="InterPro" id="IPR001189">
    <property type="entry name" value="Mn/Fe_SOD"/>
</dbReference>
<gene>
    <name evidence="7" type="ORF">ACFOGI_01705</name>
</gene>